<dbReference type="Gene3D" id="3.90.70.120">
    <property type="match status" value="1"/>
</dbReference>
<dbReference type="WBParaSite" id="SVE_1334900.1">
    <property type="protein sequence ID" value="SVE_1334900.1"/>
    <property type="gene ID" value="SVE_1334900"/>
</dbReference>
<dbReference type="AlphaFoldDB" id="A0A0K0FSF3"/>
<dbReference type="STRING" id="75913.A0A0K0FSF3"/>
<keyword evidence="1" id="KW-1185">Reference proteome</keyword>
<accession>A0A0K0FSF3</accession>
<evidence type="ECO:0000313" key="2">
    <source>
        <dbReference type="WBParaSite" id="SVE_1334900.1"/>
    </source>
</evidence>
<sequence length="116" mass="13415">MSSAALIMACIKTPFNWKKFDINNVLNQGNILYERCICHLRNTNDRMDIRALFRAISFAGRGKKVKRDEIAFGFVSLSKALNRIVNEHMFLILIANESAFSIIHYDRHSFSLIHIQ</sequence>
<reference evidence="2" key="2">
    <citation type="submission" date="2015-08" db="UniProtKB">
        <authorList>
            <consortium name="WormBaseParasite"/>
        </authorList>
    </citation>
    <scope>IDENTIFICATION</scope>
</reference>
<organism evidence="1 2">
    <name type="scientific">Strongyloides venezuelensis</name>
    <name type="common">Threadworm</name>
    <dbReference type="NCBI Taxonomy" id="75913"/>
    <lineage>
        <taxon>Eukaryota</taxon>
        <taxon>Metazoa</taxon>
        <taxon>Ecdysozoa</taxon>
        <taxon>Nematoda</taxon>
        <taxon>Chromadorea</taxon>
        <taxon>Rhabditida</taxon>
        <taxon>Tylenchina</taxon>
        <taxon>Panagrolaimomorpha</taxon>
        <taxon>Strongyloidoidea</taxon>
        <taxon>Strongyloididae</taxon>
        <taxon>Strongyloides</taxon>
    </lineage>
</organism>
<protein>
    <submittedName>
        <fullName evidence="2">Uncharacterized protein</fullName>
    </submittedName>
</protein>
<evidence type="ECO:0000313" key="1">
    <source>
        <dbReference type="Proteomes" id="UP000035680"/>
    </source>
</evidence>
<dbReference type="Proteomes" id="UP000035680">
    <property type="component" value="Unassembled WGS sequence"/>
</dbReference>
<reference evidence="1" key="1">
    <citation type="submission" date="2014-07" db="EMBL/GenBank/DDBJ databases">
        <authorList>
            <person name="Martin A.A"/>
            <person name="De Silva N."/>
        </authorList>
    </citation>
    <scope>NUCLEOTIDE SEQUENCE</scope>
</reference>
<name>A0A0K0FSF3_STRVS</name>
<proteinExistence type="predicted"/>